<protein>
    <submittedName>
        <fullName evidence="1">Uncharacterized protein</fullName>
    </submittedName>
</protein>
<keyword evidence="2" id="KW-1185">Reference proteome</keyword>
<dbReference type="Proteomes" id="UP001055167">
    <property type="component" value="Unassembled WGS sequence"/>
</dbReference>
<organism evidence="1 2">
    <name type="scientific">Methylobacterium crusticola</name>
    <dbReference type="NCBI Taxonomy" id="1697972"/>
    <lineage>
        <taxon>Bacteria</taxon>
        <taxon>Pseudomonadati</taxon>
        <taxon>Pseudomonadota</taxon>
        <taxon>Alphaproteobacteria</taxon>
        <taxon>Hyphomicrobiales</taxon>
        <taxon>Methylobacteriaceae</taxon>
        <taxon>Methylobacterium</taxon>
    </lineage>
</organism>
<name>A0ABQ4QT74_9HYPH</name>
<evidence type="ECO:0000313" key="2">
    <source>
        <dbReference type="Proteomes" id="UP001055167"/>
    </source>
</evidence>
<dbReference type="EMBL" id="BPQH01000003">
    <property type="protein sequence ID" value="GJD48526.1"/>
    <property type="molecule type" value="Genomic_DNA"/>
</dbReference>
<sequence>MFVVSALYHCASELLSFSIEFIDAADEAVAAAVAVLRWDTGLDVALVPPAATRADPSFLQGALLYGAVRFSDTAGLRLPEARRLGVPVLVALQFPAGGMVDPVRLGLLRAAHDPAILGRQIVRAVA</sequence>
<evidence type="ECO:0000313" key="1">
    <source>
        <dbReference type="EMBL" id="GJD48526.1"/>
    </source>
</evidence>
<proteinExistence type="predicted"/>
<reference evidence="1" key="1">
    <citation type="journal article" date="2021" name="Front. Microbiol.">
        <title>Comprehensive Comparative Genomics and Phenotyping of Methylobacterium Species.</title>
        <authorList>
            <person name="Alessa O."/>
            <person name="Ogura Y."/>
            <person name="Fujitani Y."/>
            <person name="Takami H."/>
            <person name="Hayashi T."/>
            <person name="Sahin N."/>
            <person name="Tani A."/>
        </authorList>
    </citation>
    <scope>NUCLEOTIDE SEQUENCE</scope>
    <source>
        <strain evidence="1">KCTC 52305</strain>
    </source>
</reference>
<comment type="caution">
    <text evidence="1">The sequence shown here is derived from an EMBL/GenBank/DDBJ whole genome shotgun (WGS) entry which is preliminary data.</text>
</comment>
<accession>A0ABQ4QT74</accession>
<reference evidence="1" key="2">
    <citation type="submission" date="2021-08" db="EMBL/GenBank/DDBJ databases">
        <authorList>
            <person name="Tani A."/>
            <person name="Ola A."/>
            <person name="Ogura Y."/>
            <person name="Katsura K."/>
            <person name="Hayashi T."/>
        </authorList>
    </citation>
    <scope>NUCLEOTIDE SEQUENCE</scope>
    <source>
        <strain evidence="1">KCTC 52305</strain>
    </source>
</reference>
<gene>
    <name evidence="1" type="ORF">OPKNFCMD_1248</name>
</gene>